<dbReference type="AlphaFoldDB" id="A0A2T6G316"/>
<sequence length="92" mass="10160">MADKNMPKDVLNVVKKKTGKSVSEKDIYKLASGVKPSTLQSDTQLRQLIKQVAGLVNVPVSDQTTNDLIQAIKSSKVSTDNLEQLMKMIMKK</sequence>
<name>A0A2T6G316_9BACL</name>
<dbReference type="EMBL" id="PYHP01000033">
    <property type="protein sequence ID" value="PUA38562.1"/>
    <property type="molecule type" value="Genomic_DNA"/>
</dbReference>
<accession>A0A2T6G316</accession>
<dbReference type="Proteomes" id="UP000244184">
    <property type="component" value="Unassembled WGS sequence"/>
</dbReference>
<evidence type="ECO:0000313" key="2">
    <source>
        <dbReference type="Proteomes" id="UP000244184"/>
    </source>
</evidence>
<dbReference type="Pfam" id="PF14069">
    <property type="entry name" value="SpoVIF"/>
    <property type="match status" value="1"/>
</dbReference>
<proteinExistence type="predicted"/>
<protein>
    <recommendedName>
        <fullName evidence="3">Stage VI sporulation protein F</fullName>
    </recommendedName>
</protein>
<evidence type="ECO:0008006" key="3">
    <source>
        <dbReference type="Google" id="ProtNLM"/>
    </source>
</evidence>
<dbReference type="InterPro" id="IPR025942">
    <property type="entry name" value="SpoVIF"/>
</dbReference>
<comment type="caution">
    <text evidence="1">The sequence shown here is derived from an EMBL/GenBank/DDBJ whole genome shotgun (WGS) entry which is preliminary data.</text>
</comment>
<organism evidence="1 2">
    <name type="scientific">Paenibacillus elgii</name>
    <dbReference type="NCBI Taxonomy" id="189691"/>
    <lineage>
        <taxon>Bacteria</taxon>
        <taxon>Bacillati</taxon>
        <taxon>Bacillota</taxon>
        <taxon>Bacilli</taxon>
        <taxon>Bacillales</taxon>
        <taxon>Paenibacillaceae</taxon>
        <taxon>Paenibacillus</taxon>
    </lineage>
</organism>
<dbReference type="RefSeq" id="WP_108531757.1">
    <property type="nucleotide sequence ID" value="NZ_PYHP01000033.1"/>
</dbReference>
<gene>
    <name evidence="1" type="ORF">C8Z91_13230</name>
</gene>
<reference evidence="1 2" key="1">
    <citation type="submission" date="2018-03" db="EMBL/GenBank/DDBJ databases">
        <title>Genome sequence of Paenibacillus elgii strain AC13 an antimicrobial compound producing bacteria.</title>
        <authorList>
            <person name="Kurokawa A.S."/>
            <person name="Araujo J.F."/>
            <person name="Costa R.A."/>
            <person name="Ortega D.B."/>
            <person name="Pires A.S."/>
            <person name="Pappas G.J.Jr."/>
            <person name="Franco O.L."/>
            <person name="Barreto C."/>
            <person name="Magalhaes B.S."/>
            <person name="Kruger R.H."/>
        </authorList>
    </citation>
    <scope>NUCLEOTIDE SEQUENCE [LARGE SCALE GENOMIC DNA]</scope>
    <source>
        <strain evidence="1 2">AC13</strain>
    </source>
</reference>
<evidence type="ECO:0000313" key="1">
    <source>
        <dbReference type="EMBL" id="PUA38562.1"/>
    </source>
</evidence>